<dbReference type="PANTHER" id="PTHR34129:SF1">
    <property type="entry name" value="DUF952 DOMAIN-CONTAINING PROTEIN"/>
    <property type="match status" value="1"/>
</dbReference>
<accession>A0A6J6GD20</accession>
<dbReference type="Gene3D" id="3.20.170.20">
    <property type="entry name" value="Protein of unknown function DUF952"/>
    <property type="match status" value="1"/>
</dbReference>
<dbReference type="AlphaFoldDB" id="A0A6J6GD20"/>
<proteinExistence type="predicted"/>
<dbReference type="InterPro" id="IPR009297">
    <property type="entry name" value="DUF952"/>
</dbReference>
<organism evidence="1">
    <name type="scientific">freshwater metagenome</name>
    <dbReference type="NCBI Taxonomy" id="449393"/>
    <lineage>
        <taxon>unclassified sequences</taxon>
        <taxon>metagenomes</taxon>
        <taxon>ecological metagenomes</taxon>
    </lineage>
</organism>
<dbReference type="EMBL" id="CAEZSR010000284">
    <property type="protein sequence ID" value="CAB4597463.1"/>
    <property type="molecule type" value="Genomic_DNA"/>
</dbReference>
<dbReference type="Pfam" id="PF06108">
    <property type="entry name" value="DUF952"/>
    <property type="match status" value="1"/>
</dbReference>
<dbReference type="SUPFAM" id="SSF56399">
    <property type="entry name" value="ADP-ribosylation"/>
    <property type="match status" value="1"/>
</dbReference>
<gene>
    <name evidence="1" type="ORF">UFOPK1493_04092</name>
</gene>
<name>A0A6J6GD20_9ZZZZ</name>
<sequence length="104" mass="11498">MIFHIADRDRWLQSKAAGTYTASTIGRELHEEGFIHLSTEAQVPFVAGAFYRGVPNLVLLHVDESKLVAELRVEQLDGAPEPFPHLYGPLNVDAVVEVTDPFVA</sequence>
<evidence type="ECO:0000313" key="1">
    <source>
        <dbReference type="EMBL" id="CAB4597463.1"/>
    </source>
</evidence>
<protein>
    <submittedName>
        <fullName evidence="1">Unannotated protein</fullName>
    </submittedName>
</protein>
<dbReference type="PANTHER" id="PTHR34129">
    <property type="entry name" value="BLR1139 PROTEIN"/>
    <property type="match status" value="1"/>
</dbReference>
<reference evidence="1" key="1">
    <citation type="submission" date="2020-05" db="EMBL/GenBank/DDBJ databases">
        <authorList>
            <person name="Chiriac C."/>
            <person name="Salcher M."/>
            <person name="Ghai R."/>
            <person name="Kavagutti S V."/>
        </authorList>
    </citation>
    <scope>NUCLEOTIDE SEQUENCE</scope>
</reference>